<name>A0A552UGT1_9SPHN</name>
<keyword evidence="1" id="KW-0732">Signal</keyword>
<dbReference type="OrthoDB" id="8775303at2"/>
<comment type="caution">
    <text evidence="3">The sequence shown here is derived from an EMBL/GenBank/DDBJ whole genome shotgun (WGS) entry which is preliminary data.</text>
</comment>
<evidence type="ECO:0000313" key="3">
    <source>
        <dbReference type="EMBL" id="TRW17429.1"/>
    </source>
</evidence>
<dbReference type="NCBIfam" id="NF035944">
    <property type="entry name" value="PEPxxWA-CTERM"/>
    <property type="match status" value="1"/>
</dbReference>
<proteinExistence type="predicted"/>
<feature type="chain" id="PRO_5022056797" evidence="1">
    <location>
        <begin position="20"/>
        <end position="170"/>
    </location>
</feature>
<sequence>MKLAFAVAALLLGASSAQAATFAFTYVSTGGTLTGRLTGTLLGDGNTVAIDGVAGPIRFDGVAGPATPVVITASTLYGVERAPTVTFDGAILDFFAITDPDNFEIGVLFDPDIVDFQPLVSTSPEFGNIREPYEAGRWSLAAVPEPATWGLMIAGFGLVGAAQRRRRLAI</sequence>
<dbReference type="RefSeq" id="WP_143554974.1">
    <property type="nucleotide sequence ID" value="NZ_VJWA01000001.1"/>
</dbReference>
<protein>
    <submittedName>
        <fullName evidence="3">PEP-CTERM sorting domain-containing protein</fullName>
    </submittedName>
</protein>
<organism evidence="3 4">
    <name type="scientific">Glacieibacterium frigidum</name>
    <dbReference type="NCBI Taxonomy" id="2593303"/>
    <lineage>
        <taxon>Bacteria</taxon>
        <taxon>Pseudomonadati</taxon>
        <taxon>Pseudomonadota</taxon>
        <taxon>Alphaproteobacteria</taxon>
        <taxon>Sphingomonadales</taxon>
        <taxon>Sphingosinicellaceae</taxon>
        <taxon>Glacieibacterium</taxon>
    </lineage>
</organism>
<evidence type="ECO:0000313" key="4">
    <source>
        <dbReference type="Proteomes" id="UP000317894"/>
    </source>
</evidence>
<feature type="domain" description="Ice-binding protein C-terminal" evidence="2">
    <location>
        <begin position="142"/>
        <end position="166"/>
    </location>
</feature>
<feature type="signal peptide" evidence="1">
    <location>
        <begin position="1"/>
        <end position="19"/>
    </location>
</feature>
<evidence type="ECO:0000259" key="2">
    <source>
        <dbReference type="Pfam" id="PF07589"/>
    </source>
</evidence>
<reference evidence="3 4" key="1">
    <citation type="submission" date="2019-07" db="EMBL/GenBank/DDBJ databases">
        <title>Novel species isolated from glacier.</title>
        <authorList>
            <person name="Liu Q."/>
            <person name="Xin Y.-H."/>
        </authorList>
    </citation>
    <scope>NUCLEOTIDE SEQUENCE [LARGE SCALE GENOMIC DNA]</scope>
    <source>
        <strain evidence="3 4">LB1R16</strain>
    </source>
</reference>
<evidence type="ECO:0000256" key="1">
    <source>
        <dbReference type="SAM" id="SignalP"/>
    </source>
</evidence>
<gene>
    <name evidence="3" type="ORF">FMM06_04490</name>
</gene>
<keyword evidence="4" id="KW-1185">Reference proteome</keyword>
<dbReference type="Proteomes" id="UP000317894">
    <property type="component" value="Unassembled WGS sequence"/>
</dbReference>
<dbReference type="Pfam" id="PF07589">
    <property type="entry name" value="PEP-CTERM"/>
    <property type="match status" value="1"/>
</dbReference>
<dbReference type="EMBL" id="VJWA01000001">
    <property type="protein sequence ID" value="TRW17429.1"/>
    <property type="molecule type" value="Genomic_DNA"/>
</dbReference>
<dbReference type="AlphaFoldDB" id="A0A552UGT1"/>
<dbReference type="InterPro" id="IPR013424">
    <property type="entry name" value="Ice-binding_C"/>
</dbReference>
<dbReference type="NCBIfam" id="TIGR02595">
    <property type="entry name" value="PEP_CTERM"/>
    <property type="match status" value="1"/>
</dbReference>
<accession>A0A552UGT1</accession>